<feature type="domain" description="Transposase IS116/IS110/IS902 C-terminal" evidence="2">
    <location>
        <begin position="234"/>
        <end position="311"/>
    </location>
</feature>
<dbReference type="Pfam" id="PF01548">
    <property type="entry name" value="DEDD_Tnp_IS110"/>
    <property type="match status" value="1"/>
</dbReference>
<dbReference type="Pfam" id="PF02371">
    <property type="entry name" value="Transposase_20"/>
    <property type="match status" value="1"/>
</dbReference>
<reference evidence="3" key="1">
    <citation type="submission" date="2019-03" db="EMBL/GenBank/DDBJ databases">
        <title>Single cell metagenomics reveals metabolic interactions within the superorganism composed of flagellate Streblomastix strix and complex community of Bacteroidetes bacteria on its surface.</title>
        <authorList>
            <person name="Treitli S.C."/>
            <person name="Kolisko M."/>
            <person name="Husnik F."/>
            <person name="Keeling P."/>
            <person name="Hampl V."/>
        </authorList>
    </citation>
    <scope>NUCLEOTIDE SEQUENCE</scope>
    <source>
        <strain evidence="3">STM</strain>
    </source>
</reference>
<dbReference type="PANTHER" id="PTHR33055:SF15">
    <property type="entry name" value="TRANSPOSASE-RELATED"/>
    <property type="match status" value="1"/>
</dbReference>
<evidence type="ECO:0000259" key="2">
    <source>
        <dbReference type="Pfam" id="PF02371"/>
    </source>
</evidence>
<dbReference type="NCBIfam" id="NF033542">
    <property type="entry name" value="transpos_IS110"/>
    <property type="match status" value="1"/>
</dbReference>
<gene>
    <name evidence="3" type="ORF">EZS27_035332</name>
</gene>
<dbReference type="InterPro" id="IPR047650">
    <property type="entry name" value="Transpos_IS110"/>
</dbReference>
<dbReference type="InterPro" id="IPR002525">
    <property type="entry name" value="Transp_IS110-like_N"/>
</dbReference>
<comment type="caution">
    <text evidence="3">The sequence shown here is derived from an EMBL/GenBank/DDBJ whole genome shotgun (WGS) entry which is preliminary data.</text>
</comment>
<evidence type="ECO:0000259" key="1">
    <source>
        <dbReference type="Pfam" id="PF01548"/>
    </source>
</evidence>
<dbReference type="EMBL" id="SNRY01005838">
    <property type="protein sequence ID" value="KAA6313985.1"/>
    <property type="molecule type" value="Genomic_DNA"/>
</dbReference>
<name>A0A5J4PWW5_9ZZZZ</name>
<dbReference type="GO" id="GO:0003677">
    <property type="term" value="F:DNA binding"/>
    <property type="evidence" value="ECO:0007669"/>
    <property type="project" value="InterPro"/>
</dbReference>
<proteinExistence type="predicted"/>
<dbReference type="AlphaFoldDB" id="A0A5J4PWW5"/>
<dbReference type="GO" id="GO:0004803">
    <property type="term" value="F:transposase activity"/>
    <property type="evidence" value="ECO:0007669"/>
    <property type="project" value="InterPro"/>
</dbReference>
<accession>A0A5J4PWW5</accession>
<sequence length="358" mass="41237">MQSKGFSFEGQNIYIGIDVHLKTWAVAIMIETGVIERFSQASEASILYAHLQKRYPGGNYFSVYESGFCGFSTHYCLQSFGINNMVVNAADVPTSQKEKVHKTDPVDAVKLVKSLKSRLLHSIYIPEMEIVLDRDLVRTRTAIVKDVSRWKTRIKHLLYRHGVKYPERFANANTHWSRRFFKWLEEEVELLPGSSREPLLQHIASYLVSCERLLDITRKIRTLSRNETYAQNMELLCSIPGIGFHTAISFLTEMGDIRRFSNEKEFASFIGIVPTCHSSGEKENTGEMTFRGNKHVRQQLVECAWKAISKDLALGACYGKYCQRMDENNAIIRIARKLSNRILTVLKTKRKYVNERNH</sequence>
<feature type="domain" description="Transposase IS110-like N-terminal" evidence="1">
    <location>
        <begin position="15"/>
        <end position="159"/>
    </location>
</feature>
<dbReference type="InterPro" id="IPR003346">
    <property type="entry name" value="Transposase_20"/>
</dbReference>
<dbReference type="PANTHER" id="PTHR33055">
    <property type="entry name" value="TRANSPOSASE FOR INSERTION SEQUENCE ELEMENT IS1111A"/>
    <property type="match status" value="1"/>
</dbReference>
<organism evidence="3">
    <name type="scientific">termite gut metagenome</name>
    <dbReference type="NCBI Taxonomy" id="433724"/>
    <lineage>
        <taxon>unclassified sequences</taxon>
        <taxon>metagenomes</taxon>
        <taxon>organismal metagenomes</taxon>
    </lineage>
</organism>
<protein>
    <submittedName>
        <fullName evidence="3">Uncharacterized protein</fullName>
    </submittedName>
</protein>
<dbReference type="GO" id="GO:0006313">
    <property type="term" value="P:DNA transposition"/>
    <property type="evidence" value="ECO:0007669"/>
    <property type="project" value="InterPro"/>
</dbReference>
<evidence type="ECO:0000313" key="3">
    <source>
        <dbReference type="EMBL" id="KAA6313985.1"/>
    </source>
</evidence>